<dbReference type="SMART" id="SM00342">
    <property type="entry name" value="HTH_ARAC"/>
    <property type="match status" value="1"/>
</dbReference>
<dbReference type="SUPFAM" id="SSF46689">
    <property type="entry name" value="Homeodomain-like"/>
    <property type="match status" value="1"/>
</dbReference>
<evidence type="ECO:0000313" key="6">
    <source>
        <dbReference type="Proteomes" id="UP000249299"/>
    </source>
</evidence>
<dbReference type="Pfam" id="PF12625">
    <property type="entry name" value="Arabinose_bd"/>
    <property type="match status" value="1"/>
</dbReference>
<dbReference type="InterPro" id="IPR018060">
    <property type="entry name" value="HTH_AraC"/>
</dbReference>
<evidence type="ECO:0000256" key="1">
    <source>
        <dbReference type="ARBA" id="ARBA00023015"/>
    </source>
</evidence>
<dbReference type="InterPro" id="IPR009057">
    <property type="entry name" value="Homeodomain-like_sf"/>
</dbReference>
<sequence length="344" mass="38617">MQNTRVLRPVSQIIREMTTERVHRQVWSAVGLSPDILAGRPLFIPYRIQAGLLESAARATGMEHFGAHVARQMPYTDLDAYGRYVLSAPCLAVALYRGVRALRHILSHANVYLRVQGERIVLQFDSALDPGVGGARHLEEAMPVLLADLVRSYAGPDWRPDWAELRIPRATSTAALEDLHETDVRTGGRFAAIAFHKSLIWKENPRPASPGDIHLMRDMRDLVASRAPRNITETTCNMIELQIRRADPSIEAVAENLGIGARTLQRKLMVEATSFQECLNRVRTCRARDLLRETRLSPAEIANQLGYRETNSFRRAFRRWAGMSPSQYRAEIGAGGRPVHEVDG</sequence>
<gene>
    <name evidence="5" type="ORF">CH339_16075</name>
</gene>
<dbReference type="PROSITE" id="PS01124">
    <property type="entry name" value="HTH_ARAC_FAMILY_2"/>
    <property type="match status" value="1"/>
</dbReference>
<name>A0A327JJ15_9HYPH</name>
<dbReference type="InterPro" id="IPR032687">
    <property type="entry name" value="AraC-type_N"/>
</dbReference>
<dbReference type="EMBL" id="NPEV01000038">
    <property type="protein sequence ID" value="RAI25955.1"/>
    <property type="molecule type" value="Genomic_DNA"/>
</dbReference>
<keyword evidence="6" id="KW-1185">Reference proteome</keyword>
<dbReference type="GO" id="GO:0005829">
    <property type="term" value="C:cytosol"/>
    <property type="evidence" value="ECO:0007669"/>
    <property type="project" value="TreeGrafter"/>
</dbReference>
<keyword evidence="2" id="KW-0238">DNA-binding</keyword>
<comment type="caution">
    <text evidence="5">The sequence shown here is derived from an EMBL/GenBank/DDBJ whole genome shotgun (WGS) entry which is preliminary data.</text>
</comment>
<dbReference type="PANTHER" id="PTHR47894:SF1">
    <property type="entry name" value="HTH-TYPE TRANSCRIPTIONAL REGULATOR VQSM"/>
    <property type="match status" value="1"/>
</dbReference>
<reference evidence="5 6" key="1">
    <citation type="submission" date="2017-07" db="EMBL/GenBank/DDBJ databases">
        <title>Draft Genome Sequences of Select Purple Nonsulfur Bacteria.</title>
        <authorList>
            <person name="Lasarre B."/>
            <person name="Mckinlay J.B."/>
        </authorList>
    </citation>
    <scope>NUCLEOTIDE SEQUENCE [LARGE SCALE GENOMIC DNA]</scope>
    <source>
        <strain evidence="5 6">DSM 11290</strain>
    </source>
</reference>
<dbReference type="AlphaFoldDB" id="A0A327JJ15"/>
<accession>A0A327JJ15</accession>
<feature type="domain" description="HTH araC/xylS-type" evidence="4">
    <location>
        <begin position="233"/>
        <end position="331"/>
    </location>
</feature>
<dbReference type="PRINTS" id="PR00032">
    <property type="entry name" value="HTHARAC"/>
</dbReference>
<protein>
    <recommendedName>
        <fullName evidence="4">HTH araC/xylS-type domain-containing protein</fullName>
    </recommendedName>
</protein>
<dbReference type="InterPro" id="IPR020449">
    <property type="entry name" value="Tscrpt_reg_AraC-type_HTH"/>
</dbReference>
<dbReference type="Gene3D" id="1.10.10.60">
    <property type="entry name" value="Homeodomain-like"/>
    <property type="match status" value="1"/>
</dbReference>
<proteinExistence type="predicted"/>
<dbReference type="Pfam" id="PF12833">
    <property type="entry name" value="HTH_18"/>
    <property type="match status" value="1"/>
</dbReference>
<dbReference type="Proteomes" id="UP000249299">
    <property type="component" value="Unassembled WGS sequence"/>
</dbReference>
<evidence type="ECO:0000313" key="5">
    <source>
        <dbReference type="EMBL" id="RAI25955.1"/>
    </source>
</evidence>
<evidence type="ECO:0000259" key="4">
    <source>
        <dbReference type="PROSITE" id="PS01124"/>
    </source>
</evidence>
<dbReference type="GO" id="GO:0000976">
    <property type="term" value="F:transcription cis-regulatory region binding"/>
    <property type="evidence" value="ECO:0007669"/>
    <property type="project" value="TreeGrafter"/>
</dbReference>
<keyword evidence="3" id="KW-0804">Transcription</keyword>
<keyword evidence="1" id="KW-0805">Transcription regulation</keyword>
<dbReference type="PANTHER" id="PTHR47894">
    <property type="entry name" value="HTH-TYPE TRANSCRIPTIONAL REGULATOR GADX"/>
    <property type="match status" value="1"/>
</dbReference>
<evidence type="ECO:0000256" key="2">
    <source>
        <dbReference type="ARBA" id="ARBA00023125"/>
    </source>
</evidence>
<organism evidence="5 6">
    <name type="scientific">Rhodobium orientis</name>
    <dbReference type="NCBI Taxonomy" id="34017"/>
    <lineage>
        <taxon>Bacteria</taxon>
        <taxon>Pseudomonadati</taxon>
        <taxon>Pseudomonadota</taxon>
        <taxon>Alphaproteobacteria</taxon>
        <taxon>Hyphomicrobiales</taxon>
        <taxon>Rhodobiaceae</taxon>
        <taxon>Rhodobium</taxon>
    </lineage>
</organism>
<dbReference type="GO" id="GO:0003700">
    <property type="term" value="F:DNA-binding transcription factor activity"/>
    <property type="evidence" value="ECO:0007669"/>
    <property type="project" value="InterPro"/>
</dbReference>
<evidence type="ECO:0000256" key="3">
    <source>
        <dbReference type="ARBA" id="ARBA00023163"/>
    </source>
</evidence>